<dbReference type="Pfam" id="PF08713">
    <property type="entry name" value="DNA_alkylation"/>
    <property type="match status" value="1"/>
</dbReference>
<sequence>MFMTVAEIVTKLKSLADQKVYAHNVKFGAGENQFGVKMGDIRTLAKKLKTDHQLAKALWETGNVEARLLATLVVNPKLLSQAELDNMVRSERFSQVADWLSAYVIKEYPDKEQLREQWMLTDDPMAARAGWSLTSGKVARSPEGIDIPALLDRIEVEMPVAPPEVQWTMNSTLAQIGINHPAYRERALAIGERLGIYRDYPTSKGCTSPFAPIWINEMVRRQG</sequence>
<gene>
    <name evidence="1" type="ORF">GCM10023149_28420</name>
</gene>
<name>A0ABP8GK80_9SPHI</name>
<dbReference type="PANTHER" id="PTHR41291">
    <property type="entry name" value="DNA ALKYLATION REPAIR PROTEIN"/>
    <property type="match status" value="1"/>
</dbReference>
<dbReference type="Proteomes" id="UP001500582">
    <property type="component" value="Unassembled WGS sequence"/>
</dbReference>
<comment type="caution">
    <text evidence="1">The sequence shown here is derived from an EMBL/GenBank/DDBJ whole genome shotgun (WGS) entry which is preliminary data.</text>
</comment>
<dbReference type="EMBL" id="BAABFT010000006">
    <property type="protein sequence ID" value="GAA4325843.1"/>
    <property type="molecule type" value="Genomic_DNA"/>
</dbReference>
<keyword evidence="2" id="KW-1185">Reference proteome</keyword>
<reference evidence="2" key="1">
    <citation type="journal article" date="2019" name="Int. J. Syst. Evol. Microbiol.">
        <title>The Global Catalogue of Microorganisms (GCM) 10K type strain sequencing project: providing services to taxonomists for standard genome sequencing and annotation.</title>
        <authorList>
            <consortium name="The Broad Institute Genomics Platform"/>
            <consortium name="The Broad Institute Genome Sequencing Center for Infectious Disease"/>
            <person name="Wu L."/>
            <person name="Ma J."/>
        </authorList>
    </citation>
    <scope>NUCLEOTIDE SEQUENCE [LARGE SCALE GENOMIC DNA]</scope>
    <source>
        <strain evidence="2">JCM 17705</strain>
    </source>
</reference>
<evidence type="ECO:0000313" key="2">
    <source>
        <dbReference type="Proteomes" id="UP001500582"/>
    </source>
</evidence>
<evidence type="ECO:0000313" key="1">
    <source>
        <dbReference type="EMBL" id="GAA4325843.1"/>
    </source>
</evidence>
<proteinExistence type="predicted"/>
<dbReference type="Gene3D" id="1.25.10.90">
    <property type="match status" value="1"/>
</dbReference>
<dbReference type="PANTHER" id="PTHR41291:SF1">
    <property type="entry name" value="DNA ALKYLATION REPAIR PROTEIN"/>
    <property type="match status" value="1"/>
</dbReference>
<dbReference type="SUPFAM" id="SSF48371">
    <property type="entry name" value="ARM repeat"/>
    <property type="match status" value="1"/>
</dbReference>
<protein>
    <submittedName>
        <fullName evidence="1">DNA alkylation repair protein</fullName>
    </submittedName>
</protein>
<accession>A0ABP8GK80</accession>
<dbReference type="InterPro" id="IPR016024">
    <property type="entry name" value="ARM-type_fold"/>
</dbReference>
<dbReference type="CDD" id="cd06561">
    <property type="entry name" value="AlkD_like"/>
    <property type="match status" value="1"/>
</dbReference>
<organism evidence="1 2">
    <name type="scientific">Mucilaginibacter gynuensis</name>
    <dbReference type="NCBI Taxonomy" id="1302236"/>
    <lineage>
        <taxon>Bacteria</taxon>
        <taxon>Pseudomonadati</taxon>
        <taxon>Bacteroidota</taxon>
        <taxon>Sphingobacteriia</taxon>
        <taxon>Sphingobacteriales</taxon>
        <taxon>Sphingobacteriaceae</taxon>
        <taxon>Mucilaginibacter</taxon>
    </lineage>
</organism>
<dbReference type="InterPro" id="IPR014825">
    <property type="entry name" value="DNA_alkylation"/>
</dbReference>